<dbReference type="OrthoDB" id="1685071at2"/>
<gene>
    <name evidence="2" type="ORF">SPTER_42360</name>
</gene>
<dbReference type="RefSeq" id="WP_144352154.1">
    <property type="nucleotide sequence ID" value="NZ_CP036259.1"/>
</dbReference>
<reference evidence="2 3" key="1">
    <citation type="submission" date="2019-02" db="EMBL/GenBank/DDBJ databases">
        <title>Closed genome of Sporomusa termitida DSM 4440.</title>
        <authorList>
            <person name="Poehlein A."/>
            <person name="Daniel R."/>
        </authorList>
    </citation>
    <scope>NUCLEOTIDE SEQUENCE [LARGE SCALE GENOMIC DNA]</scope>
    <source>
        <strain evidence="2 3">DSM 4440</strain>
    </source>
</reference>
<dbReference type="AlphaFoldDB" id="A0A517DZL8"/>
<dbReference type="EMBL" id="CP036259">
    <property type="protein sequence ID" value="QDR82805.1"/>
    <property type="molecule type" value="Genomic_DNA"/>
</dbReference>
<dbReference type="Proteomes" id="UP000320776">
    <property type="component" value="Chromosome"/>
</dbReference>
<dbReference type="KEGG" id="sted:SPTER_42360"/>
<keyword evidence="3" id="KW-1185">Reference proteome</keyword>
<proteinExistence type="predicted"/>
<sequence>MSRHYHKRSTQLTINDILTIPEDKPDIEFLLRVTATPVINKGAGAEKTINFSGHILICIEYVAGIPDDTQPIHFVSFELPFEEMLRHRHMRPEMNAQLKGLVEIPEFQRISPRNIKILINFKVYSLRLARANKPLPPHLCKPYTNLCNQ</sequence>
<evidence type="ECO:0000313" key="2">
    <source>
        <dbReference type="EMBL" id="QDR82805.1"/>
    </source>
</evidence>
<evidence type="ECO:0000313" key="3">
    <source>
        <dbReference type="Proteomes" id="UP000320776"/>
    </source>
</evidence>
<feature type="domain" description="SipL SPOCS" evidence="1">
    <location>
        <begin position="26"/>
        <end position="103"/>
    </location>
</feature>
<evidence type="ECO:0000259" key="1">
    <source>
        <dbReference type="Pfam" id="PF12673"/>
    </source>
</evidence>
<organism evidence="2 3">
    <name type="scientific">Sporomusa termitida</name>
    <dbReference type="NCBI Taxonomy" id="2377"/>
    <lineage>
        <taxon>Bacteria</taxon>
        <taxon>Bacillati</taxon>
        <taxon>Bacillota</taxon>
        <taxon>Negativicutes</taxon>
        <taxon>Selenomonadales</taxon>
        <taxon>Sporomusaceae</taxon>
        <taxon>Sporomusa</taxon>
    </lineage>
</organism>
<accession>A0A517DZL8</accession>
<dbReference type="InterPro" id="IPR024300">
    <property type="entry name" value="SipL_SPOCS_dom"/>
</dbReference>
<dbReference type="Pfam" id="PF12673">
    <property type="entry name" value="SipL"/>
    <property type="match status" value="1"/>
</dbReference>
<protein>
    <recommendedName>
        <fullName evidence="1">SipL SPOCS domain-containing protein</fullName>
    </recommendedName>
</protein>
<name>A0A517DZL8_9FIRM</name>